<evidence type="ECO:0000313" key="3">
    <source>
        <dbReference type="Proteomes" id="UP001341245"/>
    </source>
</evidence>
<evidence type="ECO:0000313" key="2">
    <source>
        <dbReference type="EMBL" id="KAK6003567.1"/>
    </source>
</evidence>
<dbReference type="Proteomes" id="UP001341245">
    <property type="component" value="Unassembled WGS sequence"/>
</dbReference>
<comment type="caution">
    <text evidence="2">The sequence shown here is derived from an EMBL/GenBank/DDBJ whole genome shotgun (WGS) entry which is preliminary data.</text>
</comment>
<feature type="domain" description="Phosphoribosyltransferase" evidence="1">
    <location>
        <begin position="40"/>
        <end position="243"/>
    </location>
</feature>
<organism evidence="2 3">
    <name type="scientific">Aureobasidium pullulans</name>
    <name type="common">Black yeast</name>
    <name type="synonym">Pullularia pullulans</name>
    <dbReference type="NCBI Taxonomy" id="5580"/>
    <lineage>
        <taxon>Eukaryota</taxon>
        <taxon>Fungi</taxon>
        <taxon>Dikarya</taxon>
        <taxon>Ascomycota</taxon>
        <taxon>Pezizomycotina</taxon>
        <taxon>Dothideomycetes</taxon>
        <taxon>Dothideomycetidae</taxon>
        <taxon>Dothideales</taxon>
        <taxon>Saccotheciaceae</taxon>
        <taxon>Aureobasidium</taxon>
    </lineage>
</organism>
<dbReference type="InterPro" id="IPR000836">
    <property type="entry name" value="PRTase_dom"/>
</dbReference>
<accession>A0ABR0TGT9</accession>
<dbReference type="EMBL" id="JASGXD010000009">
    <property type="protein sequence ID" value="KAK6003567.1"/>
    <property type="molecule type" value="Genomic_DNA"/>
</dbReference>
<dbReference type="Pfam" id="PF14681">
    <property type="entry name" value="UPRTase"/>
    <property type="match status" value="1"/>
</dbReference>
<proteinExistence type="predicted"/>
<dbReference type="NCBIfam" id="NF001097">
    <property type="entry name" value="PRK00129.1"/>
    <property type="match status" value="1"/>
</dbReference>
<gene>
    <name evidence="2" type="ORF">QM012_009338</name>
</gene>
<dbReference type="CDD" id="cd06223">
    <property type="entry name" value="PRTases_typeI"/>
    <property type="match status" value="1"/>
</dbReference>
<reference evidence="2 3" key="1">
    <citation type="submission" date="2023-11" db="EMBL/GenBank/DDBJ databases">
        <title>Draft genome sequence and annotation of the polyextremotolerant black yeast-like fungus Aureobasidium pullulans NRRL 62042.</title>
        <authorList>
            <person name="Dielentheis-Frenken M.R.E."/>
            <person name="Wibberg D."/>
            <person name="Blank L.M."/>
            <person name="Tiso T."/>
        </authorList>
    </citation>
    <scope>NUCLEOTIDE SEQUENCE [LARGE SCALE GENOMIC DNA]</scope>
    <source>
        <strain evidence="2 3">NRRL 62042</strain>
    </source>
</reference>
<keyword evidence="3" id="KW-1185">Reference proteome</keyword>
<dbReference type="SUPFAM" id="SSF53271">
    <property type="entry name" value="PRTase-like"/>
    <property type="match status" value="1"/>
</dbReference>
<protein>
    <recommendedName>
        <fullName evidence="1">Phosphoribosyltransferase domain-containing protein</fullName>
    </recommendedName>
</protein>
<sequence>MSTTITTSPLADTKSLVYKLNTGDSRSEDQDSNGLFVLPSSNYLLSNLTIIRDRTTTSSDLSRAFQRVATQIIAKTCDFLPVDEFEGITPTSSSFTGVRQTAKVCGVSILRAGASFEEPLRQAYSGPLSFGKILIQRDEETCLPALLYSKFPSNLAEQAVLILEPILATGGSICTAVDLILEQGVPEDRIIVANLITSRKAIQVVFDKYQKLRIVTAAIDEKLNAKCQLEPGVGDFGDRFYGTT</sequence>
<dbReference type="InterPro" id="IPR029057">
    <property type="entry name" value="PRTase-like"/>
</dbReference>
<evidence type="ECO:0000259" key="1">
    <source>
        <dbReference type="Pfam" id="PF14681"/>
    </source>
</evidence>
<name>A0ABR0TGT9_AURPU</name>
<dbReference type="Gene3D" id="3.40.50.2020">
    <property type="match status" value="1"/>
</dbReference>